<feature type="non-terminal residue" evidence="1">
    <location>
        <position position="1"/>
    </location>
</feature>
<accession>X0UX70</accession>
<organism evidence="1">
    <name type="scientific">marine sediment metagenome</name>
    <dbReference type="NCBI Taxonomy" id="412755"/>
    <lineage>
        <taxon>unclassified sequences</taxon>
        <taxon>metagenomes</taxon>
        <taxon>ecological metagenomes</taxon>
    </lineage>
</organism>
<evidence type="ECO:0000313" key="1">
    <source>
        <dbReference type="EMBL" id="GAG03802.1"/>
    </source>
</evidence>
<reference evidence="1" key="1">
    <citation type="journal article" date="2014" name="Front. Microbiol.">
        <title>High frequency of phylogenetically diverse reductive dehalogenase-homologous genes in deep subseafloor sedimentary metagenomes.</title>
        <authorList>
            <person name="Kawai M."/>
            <person name="Futagami T."/>
            <person name="Toyoda A."/>
            <person name="Takaki Y."/>
            <person name="Nishi S."/>
            <person name="Hori S."/>
            <person name="Arai W."/>
            <person name="Tsubouchi T."/>
            <person name="Morono Y."/>
            <person name="Uchiyama I."/>
            <person name="Ito T."/>
            <person name="Fujiyama A."/>
            <person name="Inagaki F."/>
            <person name="Takami H."/>
        </authorList>
    </citation>
    <scope>NUCLEOTIDE SEQUENCE</scope>
    <source>
        <strain evidence="1">Expedition CK06-06</strain>
    </source>
</reference>
<dbReference type="Pfam" id="PF23790">
    <property type="entry name" value="Kyano_Gp96"/>
    <property type="match status" value="1"/>
</dbReference>
<comment type="caution">
    <text evidence="1">The sequence shown here is derived from an EMBL/GenBank/DDBJ whole genome shotgun (WGS) entry which is preliminary data.</text>
</comment>
<gene>
    <name evidence="1" type="ORF">S01H1_32519</name>
</gene>
<dbReference type="InterPro" id="IPR057004">
    <property type="entry name" value="Gp90-like"/>
</dbReference>
<sequence length="90" mass="10558">IHNKGQVNVRYWETDVVSFNDRLIVLESGGYRTNTTKKRMNPVSDQYGLRYLVFQKNFDWFVDFGGETVDFEDGMILDRKCSRSVINLIT</sequence>
<protein>
    <submittedName>
        <fullName evidence="1">Uncharacterized protein</fullName>
    </submittedName>
</protein>
<dbReference type="AlphaFoldDB" id="X0UX70"/>
<name>X0UX70_9ZZZZ</name>
<dbReference type="EMBL" id="BARS01020138">
    <property type="protein sequence ID" value="GAG03802.1"/>
    <property type="molecule type" value="Genomic_DNA"/>
</dbReference>
<proteinExistence type="predicted"/>